<keyword evidence="1" id="KW-0472">Membrane</keyword>
<name>A0A8X6NV97_NEPPI</name>
<comment type="caution">
    <text evidence="2">The sequence shown here is derived from an EMBL/GenBank/DDBJ whole genome shotgun (WGS) entry which is preliminary data.</text>
</comment>
<feature type="transmembrane region" description="Helical" evidence="1">
    <location>
        <begin position="215"/>
        <end position="233"/>
    </location>
</feature>
<evidence type="ECO:0008006" key="4">
    <source>
        <dbReference type="Google" id="ProtNLM"/>
    </source>
</evidence>
<sequence>MMYFENLTVRNIFTYGYYIGNPTAQVVLTMMKRMLYLFIHPSFTQLMALLYCLLCQRCTDSINHLTQKILRICPNEFTQRKQIEVLKRKARIDDIVDAIQDVFSLPSFLFITASLMACVNVVGRFLYARWNDNFNQYETTLQALCFFGIIASILWVAGGVTISGNRFKVAFYKKSHLRLILGHENEEIRFQRGLFEAPELELTGCGLISYKRSTLLGIIGTLITYTIIVVGLFKSC</sequence>
<protein>
    <recommendedName>
        <fullName evidence="4">Gustatory receptor</fullName>
    </recommendedName>
</protein>
<feature type="transmembrane region" description="Helical" evidence="1">
    <location>
        <begin position="108"/>
        <end position="127"/>
    </location>
</feature>
<gene>
    <name evidence="2" type="primary">AVEN_213416_1</name>
    <name evidence="2" type="ORF">NPIL_668871</name>
</gene>
<keyword evidence="3" id="KW-1185">Reference proteome</keyword>
<dbReference type="Proteomes" id="UP000887013">
    <property type="component" value="Unassembled WGS sequence"/>
</dbReference>
<reference evidence="2" key="1">
    <citation type="submission" date="2020-08" db="EMBL/GenBank/DDBJ databases">
        <title>Multicomponent nature underlies the extraordinary mechanical properties of spider dragline silk.</title>
        <authorList>
            <person name="Kono N."/>
            <person name="Nakamura H."/>
            <person name="Mori M."/>
            <person name="Yoshida Y."/>
            <person name="Ohtoshi R."/>
            <person name="Malay A.D."/>
            <person name="Moran D.A.P."/>
            <person name="Tomita M."/>
            <person name="Numata K."/>
            <person name="Arakawa K."/>
        </authorList>
    </citation>
    <scope>NUCLEOTIDE SEQUENCE</scope>
</reference>
<evidence type="ECO:0000313" key="3">
    <source>
        <dbReference type="Proteomes" id="UP000887013"/>
    </source>
</evidence>
<organism evidence="2 3">
    <name type="scientific">Nephila pilipes</name>
    <name type="common">Giant wood spider</name>
    <name type="synonym">Nephila maculata</name>
    <dbReference type="NCBI Taxonomy" id="299642"/>
    <lineage>
        <taxon>Eukaryota</taxon>
        <taxon>Metazoa</taxon>
        <taxon>Ecdysozoa</taxon>
        <taxon>Arthropoda</taxon>
        <taxon>Chelicerata</taxon>
        <taxon>Arachnida</taxon>
        <taxon>Araneae</taxon>
        <taxon>Araneomorphae</taxon>
        <taxon>Entelegynae</taxon>
        <taxon>Araneoidea</taxon>
        <taxon>Nephilidae</taxon>
        <taxon>Nephila</taxon>
    </lineage>
</organism>
<feature type="transmembrane region" description="Helical" evidence="1">
    <location>
        <begin position="139"/>
        <end position="164"/>
    </location>
</feature>
<evidence type="ECO:0000313" key="2">
    <source>
        <dbReference type="EMBL" id="GFT33493.1"/>
    </source>
</evidence>
<proteinExistence type="predicted"/>
<keyword evidence="1" id="KW-0812">Transmembrane</keyword>
<dbReference type="EMBL" id="BMAW01013352">
    <property type="protein sequence ID" value="GFT33493.1"/>
    <property type="molecule type" value="Genomic_DNA"/>
</dbReference>
<keyword evidence="1" id="KW-1133">Transmembrane helix</keyword>
<dbReference type="AlphaFoldDB" id="A0A8X6NV97"/>
<evidence type="ECO:0000256" key="1">
    <source>
        <dbReference type="SAM" id="Phobius"/>
    </source>
</evidence>
<dbReference type="OrthoDB" id="6422435at2759"/>
<accession>A0A8X6NV97</accession>